<dbReference type="EMBL" id="KL197709">
    <property type="protein sequence ID" value="KDQ64514.1"/>
    <property type="molecule type" value="Genomic_DNA"/>
</dbReference>
<dbReference type="HOGENOM" id="CLU_104721_0_0_1"/>
<evidence type="ECO:0000256" key="1">
    <source>
        <dbReference type="SAM" id="Phobius"/>
    </source>
</evidence>
<proteinExistence type="predicted"/>
<dbReference type="STRING" id="933084.A0A067QC49"/>
<feature type="transmembrane region" description="Helical" evidence="1">
    <location>
        <begin position="12"/>
        <end position="36"/>
    </location>
</feature>
<feature type="transmembrane region" description="Helical" evidence="1">
    <location>
        <begin position="42"/>
        <end position="63"/>
    </location>
</feature>
<name>A0A067QC49_9AGAM</name>
<dbReference type="InParanoid" id="A0A067QC49"/>
<evidence type="ECO:0000313" key="3">
    <source>
        <dbReference type="Proteomes" id="UP000027265"/>
    </source>
</evidence>
<evidence type="ECO:0000313" key="2">
    <source>
        <dbReference type="EMBL" id="KDQ64514.1"/>
    </source>
</evidence>
<organism evidence="2 3">
    <name type="scientific">Jaapia argillacea MUCL 33604</name>
    <dbReference type="NCBI Taxonomy" id="933084"/>
    <lineage>
        <taxon>Eukaryota</taxon>
        <taxon>Fungi</taxon>
        <taxon>Dikarya</taxon>
        <taxon>Basidiomycota</taxon>
        <taxon>Agaricomycotina</taxon>
        <taxon>Agaricomycetes</taxon>
        <taxon>Agaricomycetidae</taxon>
        <taxon>Jaapiales</taxon>
        <taxon>Jaapiaceae</taxon>
        <taxon>Jaapia</taxon>
    </lineage>
</organism>
<keyword evidence="3" id="KW-1185">Reference proteome</keyword>
<sequence>MTALFMSRRLIGYIAVLICSAAELGLASYLASVFLPNIHSDFVIFALIIPCLTILIFLIILQWSQPRIEAFWLFIFTALWLAMGAWSQDLIGGIDCSLFTNMDRTTTKHGTMSSAAYCREMKVIEAFSWMNFVMLAIFLIILLSLTSRSQTLGRPNAWLEPISELPWFNQMPGYYDYYYPNGAAGNQMPYPQGMQMYPQQGVQGGYVVQQMPGSSIVIQPGSNGGPPMINQIPGVVA</sequence>
<accession>A0A067QC49</accession>
<protein>
    <recommendedName>
        <fullName evidence="4">MARVEL domain-containing protein</fullName>
    </recommendedName>
</protein>
<gene>
    <name evidence="2" type="ORF">JAAARDRAFT_28153</name>
</gene>
<dbReference type="AlphaFoldDB" id="A0A067QC49"/>
<dbReference type="Proteomes" id="UP000027265">
    <property type="component" value="Unassembled WGS sequence"/>
</dbReference>
<keyword evidence="1" id="KW-0472">Membrane</keyword>
<keyword evidence="1" id="KW-1133">Transmembrane helix</keyword>
<feature type="transmembrane region" description="Helical" evidence="1">
    <location>
        <begin position="70"/>
        <end position="87"/>
    </location>
</feature>
<evidence type="ECO:0008006" key="4">
    <source>
        <dbReference type="Google" id="ProtNLM"/>
    </source>
</evidence>
<feature type="transmembrane region" description="Helical" evidence="1">
    <location>
        <begin position="126"/>
        <end position="145"/>
    </location>
</feature>
<dbReference type="OrthoDB" id="3264219at2759"/>
<keyword evidence="1" id="KW-0812">Transmembrane</keyword>
<reference evidence="3" key="1">
    <citation type="journal article" date="2014" name="Proc. Natl. Acad. Sci. U.S.A.">
        <title>Extensive sampling of basidiomycete genomes demonstrates inadequacy of the white-rot/brown-rot paradigm for wood decay fungi.</title>
        <authorList>
            <person name="Riley R."/>
            <person name="Salamov A.A."/>
            <person name="Brown D.W."/>
            <person name="Nagy L.G."/>
            <person name="Floudas D."/>
            <person name="Held B.W."/>
            <person name="Levasseur A."/>
            <person name="Lombard V."/>
            <person name="Morin E."/>
            <person name="Otillar R."/>
            <person name="Lindquist E.A."/>
            <person name="Sun H."/>
            <person name="LaButti K.M."/>
            <person name="Schmutz J."/>
            <person name="Jabbour D."/>
            <person name="Luo H."/>
            <person name="Baker S.E."/>
            <person name="Pisabarro A.G."/>
            <person name="Walton J.D."/>
            <person name="Blanchette R.A."/>
            <person name="Henrissat B."/>
            <person name="Martin F."/>
            <person name="Cullen D."/>
            <person name="Hibbett D.S."/>
            <person name="Grigoriev I.V."/>
        </authorList>
    </citation>
    <scope>NUCLEOTIDE SEQUENCE [LARGE SCALE GENOMIC DNA]</scope>
    <source>
        <strain evidence="3">MUCL 33604</strain>
    </source>
</reference>